<organism evidence="1 2">
    <name type="scientific">Aphis craccivora</name>
    <name type="common">Cowpea aphid</name>
    <dbReference type="NCBI Taxonomy" id="307492"/>
    <lineage>
        <taxon>Eukaryota</taxon>
        <taxon>Metazoa</taxon>
        <taxon>Ecdysozoa</taxon>
        <taxon>Arthropoda</taxon>
        <taxon>Hexapoda</taxon>
        <taxon>Insecta</taxon>
        <taxon>Pterygota</taxon>
        <taxon>Neoptera</taxon>
        <taxon>Paraneoptera</taxon>
        <taxon>Hemiptera</taxon>
        <taxon>Sternorrhyncha</taxon>
        <taxon>Aphidomorpha</taxon>
        <taxon>Aphidoidea</taxon>
        <taxon>Aphididae</taxon>
        <taxon>Aphidini</taxon>
        <taxon>Aphis</taxon>
        <taxon>Aphis</taxon>
    </lineage>
</organism>
<dbReference type="Proteomes" id="UP000478052">
    <property type="component" value="Unassembled WGS sequence"/>
</dbReference>
<comment type="caution">
    <text evidence="1">The sequence shown here is derived from an EMBL/GenBank/DDBJ whole genome shotgun (WGS) entry which is preliminary data.</text>
</comment>
<gene>
    <name evidence="1" type="ORF">FWK35_00027187</name>
</gene>
<evidence type="ECO:0000313" key="1">
    <source>
        <dbReference type="EMBL" id="KAF0767038.1"/>
    </source>
</evidence>
<accession>A0A6G0Z8A1</accession>
<dbReference type="AlphaFoldDB" id="A0A6G0Z8A1"/>
<feature type="non-terminal residue" evidence="1">
    <location>
        <position position="1"/>
    </location>
</feature>
<name>A0A6G0Z8A1_APHCR</name>
<dbReference type="EMBL" id="VUJU01001054">
    <property type="protein sequence ID" value="KAF0767038.1"/>
    <property type="molecule type" value="Genomic_DNA"/>
</dbReference>
<protein>
    <submittedName>
        <fullName evidence="1">Uncharacterized protein</fullName>
    </submittedName>
</protein>
<sequence>CVCVCVCVCARARECVRAESRCPVCGHLSSGPGRLTGCRMPLGQGYRCSRRGDRHTDSRAPRRFRRPIILPLPPRSLPLPLLAITIATVRARARACVCVCVPPDLNQLT</sequence>
<keyword evidence="2" id="KW-1185">Reference proteome</keyword>
<evidence type="ECO:0000313" key="2">
    <source>
        <dbReference type="Proteomes" id="UP000478052"/>
    </source>
</evidence>
<reference evidence="1 2" key="1">
    <citation type="submission" date="2019-08" db="EMBL/GenBank/DDBJ databases">
        <title>Whole genome of Aphis craccivora.</title>
        <authorList>
            <person name="Voronova N.V."/>
            <person name="Shulinski R.S."/>
            <person name="Bandarenka Y.V."/>
            <person name="Zhorov D.G."/>
            <person name="Warner D."/>
        </authorList>
    </citation>
    <scope>NUCLEOTIDE SEQUENCE [LARGE SCALE GENOMIC DNA]</scope>
    <source>
        <strain evidence="1">180601</strain>
        <tissue evidence="1">Whole Body</tissue>
    </source>
</reference>
<proteinExistence type="predicted"/>